<evidence type="ECO:0000259" key="2">
    <source>
        <dbReference type="Pfam" id="PF03787"/>
    </source>
</evidence>
<feature type="domain" description="CRISPR type III-associated protein" evidence="2">
    <location>
        <begin position="2"/>
        <end position="275"/>
    </location>
</feature>
<keyword evidence="1" id="KW-0051">Antiviral defense</keyword>
<sequence length="280" mass="30489">VHALTPLHPGTGRGVGVIDLPVAREVATGIPYLPGSSFKGVLRDHCQEKATKHCTNLFGPDTVNASDHAGAVQFSDQRLLLMPVRSLAGTFAWVTSPFILRRFAREHKGVGLGDCPALPSITAEQSGVVTSETKLVVRNGRIVLEDLELQKDRNQPADVWAETLGKLIFPNDAEWQTFFQERLCIVHDDILNFLLETATELIARIKMDDNSKTVQRDGLWYEEALPAETILSGIIAAQKIGANKLEPTKALQIVADLTTDTLQFGGSATIGRGLCRLTVS</sequence>
<organism evidence="3">
    <name type="scientific">hydrothermal vent metagenome</name>
    <dbReference type="NCBI Taxonomy" id="652676"/>
    <lineage>
        <taxon>unclassified sequences</taxon>
        <taxon>metagenomes</taxon>
        <taxon>ecological metagenomes</taxon>
    </lineage>
</organism>
<accession>A0A3B0UMG3</accession>
<protein>
    <submittedName>
        <fullName evidence="3">CRISPR-associated RAMP Cmr4</fullName>
    </submittedName>
</protein>
<dbReference type="GO" id="GO:0051607">
    <property type="term" value="P:defense response to virus"/>
    <property type="evidence" value="ECO:0007669"/>
    <property type="project" value="UniProtKB-KW"/>
</dbReference>
<dbReference type="Pfam" id="PF03787">
    <property type="entry name" value="RAMPs"/>
    <property type="match status" value="1"/>
</dbReference>
<gene>
    <name evidence="3" type="ORF">MNBD_CHLOROFLEXI01-4969</name>
</gene>
<dbReference type="NCBIfam" id="TIGR02580">
    <property type="entry name" value="cas_RAMP_Cmr4"/>
    <property type="match status" value="1"/>
</dbReference>
<dbReference type="PANTHER" id="PTHR36700">
    <property type="entry name" value="CRISPR SYSTEM CMR SUBUNIT CMR4"/>
    <property type="match status" value="1"/>
</dbReference>
<feature type="non-terminal residue" evidence="3">
    <location>
        <position position="1"/>
    </location>
</feature>
<reference evidence="3" key="1">
    <citation type="submission" date="2018-06" db="EMBL/GenBank/DDBJ databases">
        <authorList>
            <person name="Zhirakovskaya E."/>
        </authorList>
    </citation>
    <scope>NUCLEOTIDE SEQUENCE</scope>
</reference>
<name>A0A3B0UMG3_9ZZZZ</name>
<dbReference type="AlphaFoldDB" id="A0A3B0UMG3"/>
<evidence type="ECO:0000256" key="1">
    <source>
        <dbReference type="ARBA" id="ARBA00023118"/>
    </source>
</evidence>
<dbReference type="InterPro" id="IPR013410">
    <property type="entry name" value="CRISPR-assoc_RAMP_Cmr4"/>
</dbReference>
<proteinExistence type="predicted"/>
<dbReference type="PANTHER" id="PTHR36700:SF1">
    <property type="entry name" value="CRISPR SYSTEM CMR SUBUNIT CMR4"/>
    <property type="match status" value="1"/>
</dbReference>
<dbReference type="InterPro" id="IPR005537">
    <property type="entry name" value="RAMP_III_fam"/>
</dbReference>
<dbReference type="EMBL" id="UOEU01000340">
    <property type="protein sequence ID" value="VAW32275.1"/>
    <property type="molecule type" value="Genomic_DNA"/>
</dbReference>
<evidence type="ECO:0000313" key="3">
    <source>
        <dbReference type="EMBL" id="VAW32275.1"/>
    </source>
</evidence>